<protein>
    <submittedName>
        <fullName evidence="2">Uncharacterized protein</fullName>
    </submittedName>
</protein>
<organism evidence="1 2">
    <name type="scientific">Panagrolaimus sp. PS1159</name>
    <dbReference type="NCBI Taxonomy" id="55785"/>
    <lineage>
        <taxon>Eukaryota</taxon>
        <taxon>Metazoa</taxon>
        <taxon>Ecdysozoa</taxon>
        <taxon>Nematoda</taxon>
        <taxon>Chromadorea</taxon>
        <taxon>Rhabditida</taxon>
        <taxon>Tylenchina</taxon>
        <taxon>Panagrolaimomorpha</taxon>
        <taxon>Panagrolaimoidea</taxon>
        <taxon>Panagrolaimidae</taxon>
        <taxon>Panagrolaimus</taxon>
    </lineage>
</organism>
<proteinExistence type="predicted"/>
<accession>A0AC35FCL3</accession>
<name>A0AC35FCL3_9BILA</name>
<dbReference type="Proteomes" id="UP000887580">
    <property type="component" value="Unplaced"/>
</dbReference>
<sequence>MATKNSLLFVERKTFVSAISDKLDQNEKYSNFNLNKTSEFSKASDFQTDCKKSSNKHFDPSASLNSKEKGKLQAWLKSGIDSKLSNFGTNFDESGIEKCWKKNDPSNATNNSTHSIHISAFDNSNEALHDSFNESFQKSWLIQKQKQINPALTFVSKNSFEFQRQQNDTVPEPEVTQFKASQQLLKSNKSDLNFNTSKSPYKSNEKNEVNEILEHVEHLLGNNDSTNIESNKNHAEAEECATFKESQYAYEYYEEKEMNEIFERVQHVLGNNDSTNVGSNYEQQNFIGIGSGDATNVKILQAQLVHIRIRPQYIEYLRAKHGWSSMCTFKSKIPQQYIQRTRTL</sequence>
<evidence type="ECO:0000313" key="2">
    <source>
        <dbReference type="WBParaSite" id="PS1159_v2.g15491.t1"/>
    </source>
</evidence>
<reference evidence="2" key="1">
    <citation type="submission" date="2022-11" db="UniProtKB">
        <authorList>
            <consortium name="WormBaseParasite"/>
        </authorList>
    </citation>
    <scope>IDENTIFICATION</scope>
</reference>
<dbReference type="WBParaSite" id="PS1159_v2.g15491.t1">
    <property type="protein sequence ID" value="PS1159_v2.g15491.t1"/>
    <property type="gene ID" value="PS1159_v2.g15491"/>
</dbReference>
<evidence type="ECO:0000313" key="1">
    <source>
        <dbReference type="Proteomes" id="UP000887580"/>
    </source>
</evidence>